<keyword evidence="1" id="KW-0472">Membrane</keyword>
<accession>A0A6A5W2Z8</accession>
<organism evidence="2 3">
    <name type="scientific">Amniculicola lignicola CBS 123094</name>
    <dbReference type="NCBI Taxonomy" id="1392246"/>
    <lineage>
        <taxon>Eukaryota</taxon>
        <taxon>Fungi</taxon>
        <taxon>Dikarya</taxon>
        <taxon>Ascomycota</taxon>
        <taxon>Pezizomycotina</taxon>
        <taxon>Dothideomycetes</taxon>
        <taxon>Pleosporomycetidae</taxon>
        <taxon>Pleosporales</taxon>
        <taxon>Amniculicolaceae</taxon>
        <taxon>Amniculicola</taxon>
    </lineage>
</organism>
<proteinExistence type="predicted"/>
<protein>
    <submittedName>
        <fullName evidence="2">Uncharacterized protein</fullName>
    </submittedName>
</protein>
<dbReference type="EMBL" id="ML977628">
    <property type="protein sequence ID" value="KAF1996170.1"/>
    <property type="molecule type" value="Genomic_DNA"/>
</dbReference>
<keyword evidence="1" id="KW-1133">Transmembrane helix</keyword>
<dbReference type="Proteomes" id="UP000799779">
    <property type="component" value="Unassembled WGS sequence"/>
</dbReference>
<feature type="transmembrane region" description="Helical" evidence="1">
    <location>
        <begin position="55"/>
        <end position="76"/>
    </location>
</feature>
<evidence type="ECO:0000313" key="3">
    <source>
        <dbReference type="Proteomes" id="UP000799779"/>
    </source>
</evidence>
<reference evidence="2" key="1">
    <citation type="journal article" date="2020" name="Stud. Mycol.">
        <title>101 Dothideomycetes genomes: a test case for predicting lifestyles and emergence of pathogens.</title>
        <authorList>
            <person name="Haridas S."/>
            <person name="Albert R."/>
            <person name="Binder M."/>
            <person name="Bloem J."/>
            <person name="Labutti K."/>
            <person name="Salamov A."/>
            <person name="Andreopoulos B."/>
            <person name="Baker S."/>
            <person name="Barry K."/>
            <person name="Bills G."/>
            <person name="Bluhm B."/>
            <person name="Cannon C."/>
            <person name="Castanera R."/>
            <person name="Culley D."/>
            <person name="Daum C."/>
            <person name="Ezra D."/>
            <person name="Gonzalez J."/>
            <person name="Henrissat B."/>
            <person name="Kuo A."/>
            <person name="Liang C."/>
            <person name="Lipzen A."/>
            <person name="Lutzoni F."/>
            <person name="Magnuson J."/>
            <person name="Mondo S."/>
            <person name="Nolan M."/>
            <person name="Ohm R."/>
            <person name="Pangilinan J."/>
            <person name="Park H.-J."/>
            <person name="Ramirez L."/>
            <person name="Alfaro M."/>
            <person name="Sun H."/>
            <person name="Tritt A."/>
            <person name="Yoshinaga Y."/>
            <person name="Zwiers L.-H."/>
            <person name="Turgeon B."/>
            <person name="Goodwin S."/>
            <person name="Spatafora J."/>
            <person name="Crous P."/>
            <person name="Grigoriev I."/>
        </authorList>
    </citation>
    <scope>NUCLEOTIDE SEQUENCE</scope>
    <source>
        <strain evidence="2">CBS 123094</strain>
    </source>
</reference>
<name>A0A6A5W2Z8_9PLEO</name>
<keyword evidence="3" id="KW-1185">Reference proteome</keyword>
<evidence type="ECO:0000313" key="2">
    <source>
        <dbReference type="EMBL" id="KAF1996170.1"/>
    </source>
</evidence>
<feature type="transmembrane region" description="Helical" evidence="1">
    <location>
        <begin position="199"/>
        <end position="217"/>
    </location>
</feature>
<keyword evidence="1" id="KW-0812">Transmembrane</keyword>
<gene>
    <name evidence="2" type="ORF">P154DRAFT_443898</name>
</gene>
<dbReference type="AlphaFoldDB" id="A0A6A5W2Z8"/>
<dbReference type="OrthoDB" id="3903561at2759"/>
<sequence>MISLPKRRSEYIRLLDVGLDKIQLPKRRAQCLQLWNDASHDFVRDLKNAGWLRGLGWFGAFIWFFGLVVAAIMTGLRTLFLSTDTACQPDGSFRLRPDTYSMWSSSGFFQITLGGGHLTFAQAKVVDIVFDVGVGRGGQFLLAYVSWKVFARYLTICMEVEPITYQLFRTIFFEKEASLPSTFLTIRGFIYQRKLRSKIAMVFMGATMIFILAFPTLTSAMSGYDANTGSYVPDYDNGTLLPFSSFNKLLYIVHDGYRINKTGDYQIEEDRWDSNSGTSSIPLEGSDN</sequence>
<evidence type="ECO:0000256" key="1">
    <source>
        <dbReference type="SAM" id="Phobius"/>
    </source>
</evidence>